<evidence type="ECO:0000256" key="1">
    <source>
        <dbReference type="ARBA" id="ARBA00006865"/>
    </source>
</evidence>
<comment type="similarity">
    <text evidence="1">Belongs to the glycosyl hydrolase 16 family.</text>
</comment>
<evidence type="ECO:0000256" key="3">
    <source>
        <dbReference type="ARBA" id="ARBA00023295"/>
    </source>
</evidence>
<dbReference type="OrthoDB" id="9809583at2"/>
<keyword evidence="3" id="KW-0326">Glycosidase</keyword>
<comment type="caution">
    <text evidence="7">The sequence shown here is derived from an EMBL/GenBank/DDBJ whole genome shotgun (WGS) entry which is preliminary data.</text>
</comment>
<dbReference type="EMBL" id="PGTY01000001">
    <property type="protein sequence ID" value="PJI91453.1"/>
    <property type="molecule type" value="Genomic_DNA"/>
</dbReference>
<dbReference type="Proteomes" id="UP000228531">
    <property type="component" value="Unassembled WGS sequence"/>
</dbReference>
<evidence type="ECO:0000256" key="2">
    <source>
        <dbReference type="ARBA" id="ARBA00022801"/>
    </source>
</evidence>
<evidence type="ECO:0000256" key="5">
    <source>
        <dbReference type="SAM" id="SignalP"/>
    </source>
</evidence>
<organism evidence="7 8">
    <name type="scientific">Yoonia maricola</name>
    <dbReference type="NCBI Taxonomy" id="420999"/>
    <lineage>
        <taxon>Bacteria</taxon>
        <taxon>Pseudomonadati</taxon>
        <taxon>Pseudomonadota</taxon>
        <taxon>Alphaproteobacteria</taxon>
        <taxon>Rhodobacterales</taxon>
        <taxon>Paracoccaceae</taxon>
        <taxon>Yoonia</taxon>
    </lineage>
</organism>
<dbReference type="SUPFAM" id="SSF49899">
    <property type="entry name" value="Concanavalin A-like lectins/glucanases"/>
    <property type="match status" value="1"/>
</dbReference>
<keyword evidence="2" id="KW-0378">Hydrolase</keyword>
<dbReference type="CDD" id="cd02175">
    <property type="entry name" value="GH16_lichenase"/>
    <property type="match status" value="1"/>
</dbReference>
<gene>
    <name evidence="7" type="ORF">BC777_0281</name>
</gene>
<dbReference type="PANTHER" id="PTHR10963">
    <property type="entry name" value="GLYCOSYL HYDROLASE-RELATED"/>
    <property type="match status" value="1"/>
</dbReference>
<dbReference type="RefSeq" id="WP_100366374.1">
    <property type="nucleotide sequence ID" value="NZ_PGTY01000001.1"/>
</dbReference>
<dbReference type="PRINTS" id="PR00737">
    <property type="entry name" value="GLHYDRLASE16"/>
</dbReference>
<accession>A0A2M8WKI6</accession>
<dbReference type="InterPro" id="IPR013320">
    <property type="entry name" value="ConA-like_dom_sf"/>
</dbReference>
<dbReference type="PANTHER" id="PTHR10963:SF55">
    <property type="entry name" value="GLYCOSIDE HYDROLASE FAMILY 16 PROTEIN"/>
    <property type="match status" value="1"/>
</dbReference>
<protein>
    <submittedName>
        <fullName evidence="7">Endo-1,3-1,4-beta-glycanase ExoK</fullName>
    </submittedName>
</protein>
<dbReference type="Gene3D" id="2.60.120.200">
    <property type="match status" value="1"/>
</dbReference>
<evidence type="ECO:0000313" key="8">
    <source>
        <dbReference type="Proteomes" id="UP000228531"/>
    </source>
</evidence>
<feature type="active site" description="Proton donor" evidence="4">
    <location>
        <position position="146"/>
    </location>
</feature>
<dbReference type="InterPro" id="IPR000757">
    <property type="entry name" value="Beta-glucanase-like"/>
</dbReference>
<dbReference type="InterPro" id="IPR008264">
    <property type="entry name" value="Beta_glucanase"/>
</dbReference>
<evidence type="ECO:0000313" key="7">
    <source>
        <dbReference type="EMBL" id="PJI91453.1"/>
    </source>
</evidence>
<evidence type="ECO:0000259" key="6">
    <source>
        <dbReference type="PROSITE" id="PS51762"/>
    </source>
</evidence>
<proteinExistence type="inferred from homology"/>
<reference evidence="7 8" key="1">
    <citation type="submission" date="2017-11" db="EMBL/GenBank/DDBJ databases">
        <title>Genomic Encyclopedia of Archaeal and Bacterial Type Strains, Phase II (KMG-II): From Individual Species to Whole Genera.</title>
        <authorList>
            <person name="Goeker M."/>
        </authorList>
    </citation>
    <scope>NUCLEOTIDE SEQUENCE [LARGE SCALE GENOMIC DNA]</scope>
    <source>
        <strain evidence="7 8">DSM 29128</strain>
    </source>
</reference>
<dbReference type="Pfam" id="PF00722">
    <property type="entry name" value="Glyco_hydro_16"/>
    <property type="match status" value="1"/>
</dbReference>
<dbReference type="PROSITE" id="PS51762">
    <property type="entry name" value="GH16_2"/>
    <property type="match status" value="1"/>
</dbReference>
<keyword evidence="8" id="KW-1185">Reference proteome</keyword>
<evidence type="ECO:0000256" key="4">
    <source>
        <dbReference type="PIRSR" id="PIRSR608264-1"/>
    </source>
</evidence>
<sequence>MTQQRCNHSKQTTRCIGQIAICAMLLVPAPLFAQELPKGASFFDDFETFDESLWGLSDGWVNGDWQNCMWSKDNVAVDDGLLALRFAKEANDKRDYTCGEIQSRHVYGYGTYEARFRTSTGSGLNAAFFTYIGPHHGKPHDEIDFEVLTRDTTAVSLNTYVGGEPNNGKRVPLPQPAEDGFITYSFVWDPDGIRWYVDGVLMHETAESSPLPANDQKIYASLWGSESFPNWMGNFVEPDAEVLMDIDWIAFTALDEGCQFPGSLVCQDG</sequence>
<dbReference type="AlphaFoldDB" id="A0A2M8WKI6"/>
<dbReference type="GO" id="GO:0005975">
    <property type="term" value="P:carbohydrate metabolic process"/>
    <property type="evidence" value="ECO:0007669"/>
    <property type="project" value="InterPro"/>
</dbReference>
<feature type="chain" id="PRO_5014689465" evidence="5">
    <location>
        <begin position="34"/>
        <end position="269"/>
    </location>
</feature>
<feature type="active site" description="Nucleophile" evidence="4">
    <location>
        <position position="142"/>
    </location>
</feature>
<dbReference type="InterPro" id="IPR050546">
    <property type="entry name" value="Glycosyl_Hydrlase_16"/>
</dbReference>
<keyword evidence="5" id="KW-0732">Signal</keyword>
<name>A0A2M8WKI6_9RHOB</name>
<feature type="domain" description="GH16" evidence="6">
    <location>
        <begin position="29"/>
        <end position="257"/>
    </location>
</feature>
<feature type="signal peptide" evidence="5">
    <location>
        <begin position="1"/>
        <end position="33"/>
    </location>
</feature>
<dbReference type="GO" id="GO:0004553">
    <property type="term" value="F:hydrolase activity, hydrolyzing O-glycosyl compounds"/>
    <property type="evidence" value="ECO:0007669"/>
    <property type="project" value="InterPro"/>
</dbReference>